<evidence type="ECO:0000313" key="1">
    <source>
        <dbReference type="EMBL" id="MDD2108324.1"/>
    </source>
</evidence>
<proteinExistence type="predicted"/>
<dbReference type="EMBL" id="JANIAN010000028">
    <property type="protein sequence ID" value="MDD2108324.1"/>
    <property type="molecule type" value="Genomic_DNA"/>
</dbReference>
<dbReference type="Gene3D" id="3.10.450.50">
    <property type="match status" value="1"/>
</dbReference>
<dbReference type="SUPFAM" id="SSF103642">
    <property type="entry name" value="Sec-C motif"/>
    <property type="match status" value="1"/>
</dbReference>
<protein>
    <submittedName>
        <fullName evidence="1">SEC-C domain-containing protein</fullName>
    </submittedName>
</protein>
<dbReference type="InterPro" id="IPR004027">
    <property type="entry name" value="SEC_C_motif"/>
</dbReference>
<reference evidence="1" key="1">
    <citation type="submission" date="2022-07" db="EMBL/GenBank/DDBJ databases">
        <title>Multi-strain Analysis of Pseudomonas putida Reveals Metabolic and Genetic Diversity.</title>
        <authorList>
            <person name="Monk J.M."/>
        </authorList>
    </citation>
    <scope>NUCLEOTIDE SEQUENCE</scope>
    <source>
        <strain evidence="1">17514</strain>
    </source>
</reference>
<sequence>MYGLNILAAEFPDIERAIQDTLRNISSRNYENALNAVEKSQTAITEYKSTTTEDQTKNNCFIYYGFFELLKSLALYWRDVEAEKYHASWCKLQDALDCLRQLKRFYKEDNITLWFLARQLLSIERVYPYKYFSSCGFIIEKYECSLCSKNIDSDDCPHIKGQLYSGEMAIAIARNIKHIDHLAIVTNPKNKRLVFAPDDSRQEFDLFRKLILEFNAKKCCPLSFTRVQLIENKRVDPDHKRAPRNSLCYCGSGKKYKNCCIKSERMPHIHMNISLGALIDSSESPLSLSRSYT</sequence>
<organism evidence="1 2">
    <name type="scientific">Pseudomonas asiatica</name>
    <dbReference type="NCBI Taxonomy" id="2219225"/>
    <lineage>
        <taxon>Bacteria</taxon>
        <taxon>Pseudomonadati</taxon>
        <taxon>Pseudomonadota</taxon>
        <taxon>Gammaproteobacteria</taxon>
        <taxon>Pseudomonadales</taxon>
        <taxon>Pseudomonadaceae</taxon>
        <taxon>Pseudomonas</taxon>
    </lineage>
</organism>
<evidence type="ECO:0000313" key="2">
    <source>
        <dbReference type="Proteomes" id="UP001150678"/>
    </source>
</evidence>
<dbReference type="RefSeq" id="WP_274079332.1">
    <property type="nucleotide sequence ID" value="NZ_JANIAN010000028.1"/>
</dbReference>
<dbReference type="AlphaFoldDB" id="A0A9X4HWD6"/>
<dbReference type="Pfam" id="PF02810">
    <property type="entry name" value="SEC-C"/>
    <property type="match status" value="1"/>
</dbReference>
<gene>
    <name evidence="1" type="ORF">NP533_19205</name>
</gene>
<name>A0A9X4HWD6_9PSED</name>
<comment type="caution">
    <text evidence="1">The sequence shown here is derived from an EMBL/GenBank/DDBJ whole genome shotgun (WGS) entry which is preliminary data.</text>
</comment>
<accession>A0A9X4HWD6</accession>
<dbReference type="Proteomes" id="UP001150678">
    <property type="component" value="Unassembled WGS sequence"/>
</dbReference>